<dbReference type="GO" id="GO:0019877">
    <property type="term" value="P:diaminopimelate biosynthetic process"/>
    <property type="evidence" value="ECO:0007669"/>
    <property type="project" value="UniProtKB-ARBA"/>
</dbReference>
<evidence type="ECO:0000256" key="2">
    <source>
        <dbReference type="PIRSR" id="PIRSR005962-1"/>
    </source>
</evidence>
<name>A0A0P8WJ97_9CLOT</name>
<feature type="binding site" evidence="2">
    <location>
        <position position="99"/>
    </location>
    <ligand>
        <name>Mn(2+)</name>
        <dbReference type="ChEBI" id="CHEBI:29035"/>
        <label>2</label>
    </ligand>
</feature>
<dbReference type="SUPFAM" id="SSF53187">
    <property type="entry name" value="Zn-dependent exopeptidases"/>
    <property type="match status" value="1"/>
</dbReference>
<organism evidence="4 5">
    <name type="scientific">Oxobacter pfennigii</name>
    <dbReference type="NCBI Taxonomy" id="36849"/>
    <lineage>
        <taxon>Bacteria</taxon>
        <taxon>Bacillati</taxon>
        <taxon>Bacillota</taxon>
        <taxon>Clostridia</taxon>
        <taxon>Eubacteriales</taxon>
        <taxon>Clostridiaceae</taxon>
        <taxon>Oxobacter</taxon>
    </lineage>
</organism>
<dbReference type="InterPro" id="IPR017439">
    <property type="entry name" value="Amidohydrolase"/>
</dbReference>
<dbReference type="PANTHER" id="PTHR11014:SF63">
    <property type="entry name" value="METALLOPEPTIDASE, PUTATIVE (AFU_ORTHOLOGUE AFUA_6G09600)-RELATED"/>
    <property type="match status" value="1"/>
</dbReference>
<evidence type="ECO:0000313" key="4">
    <source>
        <dbReference type="EMBL" id="KPU42202.1"/>
    </source>
</evidence>
<gene>
    <name evidence="4" type="primary">yxeP_2</name>
    <name evidence="4" type="ORF">OXPF_39860</name>
</gene>
<dbReference type="InterPro" id="IPR002933">
    <property type="entry name" value="Peptidase_M20"/>
</dbReference>
<keyword evidence="2" id="KW-0479">Metal-binding</keyword>
<dbReference type="CDD" id="cd03886">
    <property type="entry name" value="M20_Acy1"/>
    <property type="match status" value="1"/>
</dbReference>
<keyword evidence="5" id="KW-1185">Reference proteome</keyword>
<dbReference type="Pfam" id="PF07687">
    <property type="entry name" value="M20_dimer"/>
    <property type="match status" value="1"/>
</dbReference>
<dbReference type="RefSeq" id="WP_054876939.1">
    <property type="nucleotide sequence ID" value="NZ_LKET01000068.1"/>
</dbReference>
<dbReference type="PIRSF" id="PIRSF005962">
    <property type="entry name" value="Pept_M20D_amidohydro"/>
    <property type="match status" value="1"/>
</dbReference>
<dbReference type="STRING" id="36849.OXPF_39860"/>
<dbReference type="InterPro" id="IPR036264">
    <property type="entry name" value="Bact_exopeptidase_dim_dom"/>
</dbReference>
<dbReference type="OrthoDB" id="9776731at2"/>
<protein>
    <submittedName>
        <fullName evidence="4">Putative hydrolase YxeP</fullName>
        <ecNumber evidence="4">3.-.-.-</ecNumber>
    </submittedName>
</protein>
<dbReference type="Proteomes" id="UP000050326">
    <property type="component" value="Unassembled WGS sequence"/>
</dbReference>
<feature type="binding site" evidence="2">
    <location>
        <position position="97"/>
    </location>
    <ligand>
        <name>Mn(2+)</name>
        <dbReference type="ChEBI" id="CHEBI:29035"/>
        <label>2</label>
    </ligand>
</feature>
<dbReference type="GO" id="GO:0046872">
    <property type="term" value="F:metal ion binding"/>
    <property type="evidence" value="ECO:0007669"/>
    <property type="project" value="UniProtKB-KW"/>
</dbReference>
<dbReference type="InterPro" id="IPR011650">
    <property type="entry name" value="Peptidase_M20_dimer"/>
</dbReference>
<evidence type="ECO:0000256" key="1">
    <source>
        <dbReference type="ARBA" id="ARBA00022801"/>
    </source>
</evidence>
<dbReference type="Gene3D" id="3.40.630.10">
    <property type="entry name" value="Zn peptidases"/>
    <property type="match status" value="1"/>
</dbReference>
<feature type="binding site" evidence="2">
    <location>
        <position position="354"/>
    </location>
    <ligand>
        <name>Mn(2+)</name>
        <dbReference type="ChEBI" id="CHEBI:29035"/>
        <label>2</label>
    </ligand>
</feature>
<evidence type="ECO:0000259" key="3">
    <source>
        <dbReference type="Pfam" id="PF07687"/>
    </source>
</evidence>
<dbReference type="GO" id="GO:0050118">
    <property type="term" value="F:N-acetyldiaminopimelate deacetylase activity"/>
    <property type="evidence" value="ECO:0007669"/>
    <property type="project" value="UniProtKB-ARBA"/>
</dbReference>
<dbReference type="AlphaFoldDB" id="A0A0P8WJ97"/>
<feature type="binding site" evidence="2">
    <location>
        <position position="159"/>
    </location>
    <ligand>
        <name>Mn(2+)</name>
        <dbReference type="ChEBI" id="CHEBI:29035"/>
        <label>2</label>
    </ligand>
</feature>
<feature type="binding site" evidence="2">
    <location>
        <position position="133"/>
    </location>
    <ligand>
        <name>Mn(2+)</name>
        <dbReference type="ChEBI" id="CHEBI:29035"/>
        <label>2</label>
    </ligand>
</feature>
<comment type="caution">
    <text evidence="4">The sequence shown here is derived from an EMBL/GenBank/DDBJ whole genome shotgun (WGS) entry which is preliminary data.</text>
</comment>
<keyword evidence="2" id="KW-0464">Manganese</keyword>
<dbReference type="Pfam" id="PF01546">
    <property type="entry name" value="Peptidase_M20"/>
    <property type="match status" value="1"/>
</dbReference>
<sequence>MRDDILLKEITDIRRHIHMNPEMGFEEYETSKYIKEYLLKLGIEVIEGIAKTGIIGVIKGKKGNSSVAVRADMDCLEVKEENDLAYCSKIPGLMHACGHDGHVASLLGLAYTIVNSKMSLDNSVILIFQPAEEGPGGAEVILKSKVLDKFNIKAVLSMHIYPEIEQGKIGCCIGPITARNGEIDIHVKGKSGHGALPHTGIDSVIAASQVIQAVQTVISRKIDPRENAVITLGKIYGGEARNILAGKVTLEGTIRAFSKDVYSTIKDSINMFCDGLAKANDCTIETEIRDMYPEVKNDARLFDMLIKAAGEENVEVVKPLMISEDFSYYREIAPQLFFLLGSRNEDEGFTHPLHNSKFNFDERILLNAIDIFSSILEMLDKE</sequence>
<feature type="domain" description="Peptidase M20 dimerisation" evidence="3">
    <location>
        <begin position="183"/>
        <end position="270"/>
    </location>
</feature>
<comment type="cofactor">
    <cofactor evidence="2">
        <name>Mn(2+)</name>
        <dbReference type="ChEBI" id="CHEBI:29035"/>
    </cofactor>
    <text evidence="2">The Mn(2+) ion enhances activity.</text>
</comment>
<keyword evidence="1 4" id="KW-0378">Hydrolase</keyword>
<dbReference type="PANTHER" id="PTHR11014">
    <property type="entry name" value="PEPTIDASE M20 FAMILY MEMBER"/>
    <property type="match status" value="1"/>
</dbReference>
<dbReference type="Gene3D" id="3.30.70.360">
    <property type="match status" value="1"/>
</dbReference>
<reference evidence="4 5" key="1">
    <citation type="submission" date="2015-09" db="EMBL/GenBank/DDBJ databases">
        <title>Genome sequence of Oxobacter pfennigii DSM 3222.</title>
        <authorList>
            <person name="Poehlein A."/>
            <person name="Bengelsdorf F.R."/>
            <person name="Schiel-Bengelsdorf B."/>
            <person name="Duerre P."/>
            <person name="Daniel R."/>
        </authorList>
    </citation>
    <scope>NUCLEOTIDE SEQUENCE [LARGE SCALE GENOMIC DNA]</scope>
    <source>
        <strain evidence="4 5">DSM 3222</strain>
    </source>
</reference>
<dbReference type="EC" id="3.-.-.-" evidence="4"/>
<accession>A0A0P8WJ97</accession>
<evidence type="ECO:0000313" key="5">
    <source>
        <dbReference type="Proteomes" id="UP000050326"/>
    </source>
</evidence>
<dbReference type="SUPFAM" id="SSF55031">
    <property type="entry name" value="Bacterial exopeptidase dimerisation domain"/>
    <property type="match status" value="1"/>
</dbReference>
<proteinExistence type="predicted"/>
<dbReference type="EMBL" id="LKET01000068">
    <property type="protein sequence ID" value="KPU42202.1"/>
    <property type="molecule type" value="Genomic_DNA"/>
</dbReference>
<dbReference type="NCBIfam" id="TIGR01891">
    <property type="entry name" value="amidohydrolases"/>
    <property type="match status" value="1"/>
</dbReference>
<dbReference type="FunFam" id="3.30.70.360:FF:000001">
    <property type="entry name" value="N-acetyldiaminopimelate deacetylase"/>
    <property type="match status" value="1"/>
</dbReference>